<gene>
    <name evidence="1" type="ORF">HYN43_014615</name>
</gene>
<proteinExistence type="predicted"/>
<dbReference type="AlphaFoldDB" id="A0A494VP20"/>
<dbReference type="Proteomes" id="UP000270046">
    <property type="component" value="Chromosome"/>
</dbReference>
<sequence length="67" mass="7836">MSNIHFNLKAPCFFEMITVYLQMYMLSKNVIARYEAIANHTRQNLLPCDCFVPRNNVVESTLLKKVI</sequence>
<name>A0A494VP20_9SPHI</name>
<organism evidence="1 2">
    <name type="scientific">Mucilaginibacter celer</name>
    <dbReference type="NCBI Taxonomy" id="2305508"/>
    <lineage>
        <taxon>Bacteria</taxon>
        <taxon>Pseudomonadati</taxon>
        <taxon>Bacteroidota</taxon>
        <taxon>Sphingobacteriia</taxon>
        <taxon>Sphingobacteriales</taxon>
        <taxon>Sphingobacteriaceae</taxon>
        <taxon>Mucilaginibacter</taxon>
    </lineage>
</organism>
<dbReference type="EMBL" id="CP032869">
    <property type="protein sequence ID" value="AYL96454.1"/>
    <property type="molecule type" value="Genomic_DNA"/>
</dbReference>
<evidence type="ECO:0000313" key="1">
    <source>
        <dbReference type="EMBL" id="AYL96454.1"/>
    </source>
</evidence>
<accession>A0A494VP20</accession>
<dbReference type="KEGG" id="muh:HYN43_014615"/>
<evidence type="ECO:0000313" key="2">
    <source>
        <dbReference type="Proteomes" id="UP000270046"/>
    </source>
</evidence>
<protein>
    <submittedName>
        <fullName evidence="1">Uncharacterized protein</fullName>
    </submittedName>
</protein>
<reference evidence="1 2" key="1">
    <citation type="submission" date="2018-10" db="EMBL/GenBank/DDBJ databases">
        <title>Genome sequencing of Mucilaginibacter sp. HYN0043.</title>
        <authorList>
            <person name="Kim M."/>
            <person name="Yi H."/>
        </authorList>
    </citation>
    <scope>NUCLEOTIDE SEQUENCE [LARGE SCALE GENOMIC DNA]</scope>
    <source>
        <strain evidence="1 2">HYN0043</strain>
    </source>
</reference>
<keyword evidence="2" id="KW-1185">Reference proteome</keyword>